<evidence type="ECO:0000313" key="3">
    <source>
        <dbReference type="Proteomes" id="UP001333818"/>
    </source>
</evidence>
<dbReference type="EMBL" id="JAZBJZ010000043">
    <property type="protein sequence ID" value="MEE3717499.1"/>
    <property type="molecule type" value="Genomic_DNA"/>
</dbReference>
<evidence type="ECO:0000256" key="1">
    <source>
        <dbReference type="SAM" id="Phobius"/>
    </source>
</evidence>
<comment type="caution">
    <text evidence="2">The sequence shown here is derived from an EMBL/GenBank/DDBJ whole genome shotgun (WGS) entry which is preliminary data.</text>
</comment>
<protein>
    <submittedName>
        <fullName evidence="2">DUF1361 domain-containing protein</fullName>
    </submittedName>
</protein>
<dbReference type="RefSeq" id="WP_330483928.1">
    <property type="nucleotide sequence ID" value="NZ_JAZBJZ010000043.1"/>
</dbReference>
<evidence type="ECO:0000313" key="2">
    <source>
        <dbReference type="EMBL" id="MEE3717499.1"/>
    </source>
</evidence>
<organism evidence="2 3">
    <name type="scientific">Tumidithrix elongata BACA0141</name>
    <dbReference type="NCBI Taxonomy" id="2716417"/>
    <lineage>
        <taxon>Bacteria</taxon>
        <taxon>Bacillati</taxon>
        <taxon>Cyanobacteriota</taxon>
        <taxon>Cyanophyceae</taxon>
        <taxon>Pseudanabaenales</taxon>
        <taxon>Pseudanabaenaceae</taxon>
        <taxon>Tumidithrix</taxon>
        <taxon>Tumidithrix elongata</taxon>
    </lineage>
</organism>
<reference evidence="2" key="1">
    <citation type="submission" date="2024-01" db="EMBL/GenBank/DDBJ databases">
        <title>Bank of Algae and Cyanobacteria of the Azores (BACA) strain genomes.</title>
        <authorList>
            <person name="Luz R."/>
            <person name="Cordeiro R."/>
            <person name="Fonseca A."/>
            <person name="Goncalves V."/>
        </authorList>
    </citation>
    <scope>NUCLEOTIDE SEQUENCE</scope>
    <source>
        <strain evidence="2">BACA0141</strain>
    </source>
</reference>
<dbReference type="Proteomes" id="UP001333818">
    <property type="component" value="Unassembled WGS sequence"/>
</dbReference>
<feature type="transmembrane region" description="Helical" evidence="1">
    <location>
        <begin position="170"/>
        <end position="193"/>
    </location>
</feature>
<keyword evidence="3" id="KW-1185">Reference proteome</keyword>
<dbReference type="Pfam" id="PF07099">
    <property type="entry name" value="DUF1361"/>
    <property type="match status" value="1"/>
</dbReference>
<gene>
    <name evidence="2" type="ORF">V2H45_12115</name>
</gene>
<accession>A0AAW9PZY1</accession>
<feature type="transmembrane region" description="Helical" evidence="1">
    <location>
        <begin position="88"/>
        <end position="111"/>
    </location>
</feature>
<feature type="transmembrane region" description="Helical" evidence="1">
    <location>
        <begin position="132"/>
        <end position="150"/>
    </location>
</feature>
<keyword evidence="1" id="KW-1133">Transmembrane helix</keyword>
<keyword evidence="1" id="KW-0472">Membrane</keyword>
<keyword evidence="1" id="KW-0812">Transmembrane</keyword>
<name>A0AAW9PZY1_9CYAN</name>
<sequence>MIASMIGEALEALDKHTDWIALNLFLAFIPLALSFWLFRRKTAQERSWLWWLGCLVFIAFLPNAPYLITDLVHLIRAIQDDYPVGVLMVVLIPIHFFAIISGLEAYVISLINLGDYLRRQGASKQFVIRTELFIHAICTIGVYLGRFLRFNSWDLVTKPKTLLIESFNSVTAKLPLVIMVVIFISIAVLYWIMKQVTLGVGLRIRQLCQEREQEKEQEKAQKRNEIDSI</sequence>
<feature type="transmembrane region" description="Helical" evidence="1">
    <location>
        <begin position="50"/>
        <end position="68"/>
    </location>
</feature>
<proteinExistence type="predicted"/>
<feature type="transmembrane region" description="Helical" evidence="1">
    <location>
        <begin position="20"/>
        <end position="38"/>
    </location>
</feature>
<dbReference type="AlphaFoldDB" id="A0AAW9PZY1"/>
<dbReference type="InterPro" id="IPR009793">
    <property type="entry name" value="DUF1361"/>
</dbReference>